<keyword evidence="2" id="KW-1185">Reference proteome</keyword>
<proteinExistence type="predicted"/>
<dbReference type="Proteomes" id="UP001210865">
    <property type="component" value="Chromosome"/>
</dbReference>
<reference evidence="1 2" key="1">
    <citation type="submission" date="2022-12" db="EMBL/GenBank/DDBJ databases">
        <title>Sphingomonas abieness sp. nov., an endophytic bacterium isolated from Abies koreana.</title>
        <authorList>
            <person name="Jiang L."/>
            <person name="Lee J."/>
        </authorList>
    </citation>
    <scope>NUCLEOTIDE SEQUENCE [LARGE SCALE GENOMIC DNA]</scope>
    <source>
        <strain evidence="2">PAMB 00755</strain>
    </source>
</reference>
<protein>
    <submittedName>
        <fullName evidence="1">Histidine phosphatase family protein</fullName>
    </submittedName>
</protein>
<dbReference type="InterPro" id="IPR029033">
    <property type="entry name" value="His_PPase_superfam"/>
</dbReference>
<dbReference type="Pfam" id="PF00300">
    <property type="entry name" value="His_Phos_1"/>
    <property type="match status" value="1"/>
</dbReference>
<evidence type="ECO:0000313" key="2">
    <source>
        <dbReference type="Proteomes" id="UP001210865"/>
    </source>
</evidence>
<dbReference type="Gene3D" id="3.40.50.1240">
    <property type="entry name" value="Phosphoglycerate mutase-like"/>
    <property type="match status" value="1"/>
</dbReference>
<dbReference type="PANTHER" id="PTHR48100">
    <property type="entry name" value="BROAD-SPECIFICITY PHOSPHATASE YOR283W-RELATED"/>
    <property type="match status" value="1"/>
</dbReference>
<dbReference type="InterPro" id="IPR050275">
    <property type="entry name" value="PGM_Phosphatase"/>
</dbReference>
<dbReference type="RefSeq" id="WP_270077680.1">
    <property type="nucleotide sequence ID" value="NZ_CP115174.1"/>
</dbReference>
<dbReference type="SMART" id="SM00855">
    <property type="entry name" value="PGAM"/>
    <property type="match status" value="1"/>
</dbReference>
<organism evidence="1 2">
    <name type="scientific">Sphingomonas abietis</name>
    <dbReference type="NCBI Taxonomy" id="3012344"/>
    <lineage>
        <taxon>Bacteria</taxon>
        <taxon>Pseudomonadati</taxon>
        <taxon>Pseudomonadota</taxon>
        <taxon>Alphaproteobacteria</taxon>
        <taxon>Sphingomonadales</taxon>
        <taxon>Sphingomonadaceae</taxon>
        <taxon>Sphingomonas</taxon>
    </lineage>
</organism>
<dbReference type="PANTHER" id="PTHR48100:SF62">
    <property type="entry name" value="GLUCOSYL-3-PHOSPHOGLYCERATE PHOSPHATASE"/>
    <property type="match status" value="1"/>
</dbReference>
<dbReference type="EMBL" id="CP115174">
    <property type="protein sequence ID" value="WBO23043.1"/>
    <property type="molecule type" value="Genomic_DNA"/>
</dbReference>
<name>A0ABY7NNV5_9SPHN</name>
<evidence type="ECO:0000313" key="1">
    <source>
        <dbReference type="EMBL" id="WBO23043.1"/>
    </source>
</evidence>
<dbReference type="InterPro" id="IPR013078">
    <property type="entry name" value="His_Pase_superF_clade-1"/>
</dbReference>
<dbReference type="CDD" id="cd07067">
    <property type="entry name" value="HP_PGM_like"/>
    <property type="match status" value="1"/>
</dbReference>
<accession>A0ABY7NNV5</accession>
<dbReference type="SUPFAM" id="SSF53254">
    <property type="entry name" value="Phosphoglycerate mutase-like"/>
    <property type="match status" value="1"/>
</dbReference>
<sequence>MPKSLPETLFVIVRHGNTFAAGEAPRRIGARTDLPLTADGMAQAHALGAHFAALGLRFSRVLVSPLARTRATASAISEHLPDAPAPQSCDWLREIDHGPDEDRPEEAVLARIGAEALAAWDERAEPPPGWTVDAAGRRDAWRALFATDAGPTLLVTSNGAARFALLADPALTGSGTGAPGRMKLPTGAYGVIRRAAGGALALVEWGRRP</sequence>
<gene>
    <name evidence="1" type="ORF">PBT88_02580</name>
</gene>